<dbReference type="eggNOG" id="COG3409">
    <property type="taxonomic scope" value="Bacteria"/>
</dbReference>
<evidence type="ECO:0000313" key="8">
    <source>
        <dbReference type="Proteomes" id="UP000027142"/>
    </source>
</evidence>
<dbReference type="Gene3D" id="1.10.101.10">
    <property type="entry name" value="PGBD-like superfamily/PGBD"/>
    <property type="match status" value="1"/>
</dbReference>
<feature type="domain" description="NlpC/P60" evidence="6">
    <location>
        <begin position="153"/>
        <end position="278"/>
    </location>
</feature>
<protein>
    <submittedName>
        <fullName evidence="7">Endopeptidase lytE</fullName>
    </submittedName>
</protein>
<gene>
    <name evidence="7" type="ORF">BleG1_3490</name>
</gene>
<accession>A0A060M0R9</accession>
<name>A0A060M0R9_9BACI</name>
<dbReference type="Pfam" id="PF01471">
    <property type="entry name" value="PG_binding_1"/>
    <property type="match status" value="1"/>
</dbReference>
<dbReference type="RefSeq" id="WP_038483620.1">
    <property type="nucleotide sequence ID" value="NZ_CP003923.1"/>
</dbReference>
<dbReference type="Proteomes" id="UP000027142">
    <property type="component" value="Chromosome"/>
</dbReference>
<dbReference type="InterPro" id="IPR036366">
    <property type="entry name" value="PGBDSf"/>
</dbReference>
<evidence type="ECO:0000313" key="7">
    <source>
        <dbReference type="EMBL" id="AIC96037.1"/>
    </source>
</evidence>
<dbReference type="STRING" id="1246626.BleG1_3490"/>
<dbReference type="PROSITE" id="PS51935">
    <property type="entry name" value="NLPC_P60"/>
    <property type="match status" value="1"/>
</dbReference>
<evidence type="ECO:0000256" key="4">
    <source>
        <dbReference type="ARBA" id="ARBA00022807"/>
    </source>
</evidence>
<organism evidence="7 8">
    <name type="scientific">Shouchella lehensis G1</name>
    <dbReference type="NCBI Taxonomy" id="1246626"/>
    <lineage>
        <taxon>Bacteria</taxon>
        <taxon>Bacillati</taxon>
        <taxon>Bacillota</taxon>
        <taxon>Bacilli</taxon>
        <taxon>Bacillales</taxon>
        <taxon>Bacillaceae</taxon>
        <taxon>Shouchella</taxon>
    </lineage>
</organism>
<evidence type="ECO:0000256" key="5">
    <source>
        <dbReference type="SAM" id="MobiDB-lite"/>
    </source>
</evidence>
<dbReference type="PANTHER" id="PTHR47053:SF1">
    <property type="entry name" value="MUREIN DD-ENDOPEPTIDASE MEPH-RELATED"/>
    <property type="match status" value="1"/>
</dbReference>
<dbReference type="InterPro" id="IPR051202">
    <property type="entry name" value="Peptidase_C40"/>
</dbReference>
<keyword evidence="2" id="KW-0645">Protease</keyword>
<feature type="region of interest" description="Disordered" evidence="5">
    <location>
        <begin position="132"/>
        <end position="156"/>
    </location>
</feature>
<dbReference type="AlphaFoldDB" id="A0A060M0R9"/>
<dbReference type="InterPro" id="IPR036365">
    <property type="entry name" value="PGBD-like_sf"/>
</dbReference>
<dbReference type="HOGENOM" id="CLU_016043_1_6_9"/>
<dbReference type="GO" id="GO:0006508">
    <property type="term" value="P:proteolysis"/>
    <property type="evidence" value="ECO:0007669"/>
    <property type="project" value="UniProtKB-KW"/>
</dbReference>
<evidence type="ECO:0000256" key="1">
    <source>
        <dbReference type="ARBA" id="ARBA00007074"/>
    </source>
</evidence>
<dbReference type="SUPFAM" id="SSF54001">
    <property type="entry name" value="Cysteine proteinases"/>
    <property type="match status" value="1"/>
</dbReference>
<dbReference type="PATRIC" id="fig|1246626.3.peg.3479"/>
<dbReference type="KEGG" id="ble:BleG1_3490"/>
<dbReference type="eggNOG" id="COG0791">
    <property type="taxonomic scope" value="Bacteria"/>
</dbReference>
<dbReference type="GO" id="GO:0008234">
    <property type="term" value="F:cysteine-type peptidase activity"/>
    <property type="evidence" value="ECO:0007669"/>
    <property type="project" value="UniProtKB-KW"/>
</dbReference>
<dbReference type="Gene3D" id="3.90.1720.10">
    <property type="entry name" value="endopeptidase domain like (from Nostoc punctiforme)"/>
    <property type="match status" value="1"/>
</dbReference>
<dbReference type="InterPro" id="IPR000064">
    <property type="entry name" value="NLP_P60_dom"/>
</dbReference>
<reference evidence="7 8" key="1">
    <citation type="journal article" date="2014" name="Gene">
        <title>A comparative genomic analysis of the alkalitolerant soil bacterium Bacillus lehensis G1.</title>
        <authorList>
            <person name="Noor Y.M."/>
            <person name="Samsulrizal N.H."/>
            <person name="Jema'on N.A."/>
            <person name="Low K.O."/>
            <person name="Ramli A.N."/>
            <person name="Alias N.I."/>
            <person name="Damis S.I."/>
            <person name="Fuzi S.F."/>
            <person name="Isa M.N."/>
            <person name="Murad A.M."/>
            <person name="Raih M.F."/>
            <person name="Bakar F.D."/>
            <person name="Najimudin N."/>
            <person name="Mahadi N.M."/>
            <person name="Illias R.M."/>
        </authorList>
    </citation>
    <scope>NUCLEOTIDE SEQUENCE [LARGE SCALE GENOMIC DNA]</scope>
    <source>
        <strain evidence="7 8">G1</strain>
    </source>
</reference>
<dbReference type="InterPro" id="IPR002477">
    <property type="entry name" value="Peptidoglycan-bd-like"/>
</dbReference>
<comment type="similarity">
    <text evidence="1">Belongs to the peptidase C40 family.</text>
</comment>
<keyword evidence="3" id="KW-0378">Hydrolase</keyword>
<keyword evidence="8" id="KW-1185">Reference proteome</keyword>
<dbReference type="EMBL" id="CP003923">
    <property type="protein sequence ID" value="AIC96037.1"/>
    <property type="molecule type" value="Genomic_DNA"/>
</dbReference>
<keyword evidence="4" id="KW-0788">Thiol protease</keyword>
<proteinExistence type="inferred from homology"/>
<sequence length="278" mass="29323">MKTLKSTGSKIVLSTSFVVGLLFVTDMNNEASAYADPTEYSPQPSSSETAIQADVLRAGDRGQDVENLQQDLIYAGYPVADDGIFGTETENAVTSFQQNQGLQADGIAGPATQGALDNVDASTSRQDSAIEVTEVSTDNSEPVVTTASNETSSGLSQSIADTARSVLGTPYAWGGSSTAGMDSSGFVNYVFQNNGIQVERTHAGMWASTGVHVSLSDLQIGDVLFYEGTYNTQGASHSGIYVGNGQMIHSGGGSEGVSYADINNSYWQQHFIGVKRFY</sequence>
<evidence type="ECO:0000256" key="3">
    <source>
        <dbReference type="ARBA" id="ARBA00022801"/>
    </source>
</evidence>
<evidence type="ECO:0000256" key="2">
    <source>
        <dbReference type="ARBA" id="ARBA00022670"/>
    </source>
</evidence>
<dbReference type="OrthoDB" id="9813368at2"/>
<dbReference type="Pfam" id="PF00877">
    <property type="entry name" value="NLPC_P60"/>
    <property type="match status" value="1"/>
</dbReference>
<evidence type="ECO:0000259" key="6">
    <source>
        <dbReference type="PROSITE" id="PS51935"/>
    </source>
</evidence>
<dbReference type="InterPro" id="IPR038765">
    <property type="entry name" value="Papain-like_cys_pep_sf"/>
</dbReference>
<dbReference type="PANTHER" id="PTHR47053">
    <property type="entry name" value="MUREIN DD-ENDOPEPTIDASE MEPH-RELATED"/>
    <property type="match status" value="1"/>
</dbReference>
<dbReference type="SUPFAM" id="SSF47090">
    <property type="entry name" value="PGBD-like"/>
    <property type="match status" value="1"/>
</dbReference>
<feature type="compositionally biased region" description="Polar residues" evidence="5">
    <location>
        <begin position="134"/>
        <end position="156"/>
    </location>
</feature>